<gene>
    <name evidence="4" type="ORF">UT17_C0002G0185</name>
</gene>
<dbReference type="Pfam" id="PF01467">
    <property type="entry name" value="CTP_transf_like"/>
    <property type="match status" value="1"/>
</dbReference>
<dbReference type="SUPFAM" id="SSF52374">
    <property type="entry name" value="Nucleotidylyl transferase"/>
    <property type="match status" value="1"/>
</dbReference>
<dbReference type="Proteomes" id="UP000034774">
    <property type="component" value="Unassembled WGS sequence"/>
</dbReference>
<dbReference type="InterPro" id="IPR014729">
    <property type="entry name" value="Rossmann-like_a/b/a_fold"/>
</dbReference>
<evidence type="ECO:0000313" key="5">
    <source>
        <dbReference type="Proteomes" id="UP000034774"/>
    </source>
</evidence>
<organism evidence="4 5">
    <name type="scientific">Candidatus Woesebacteria bacterium GW2011_GWB1_39_10</name>
    <dbReference type="NCBI Taxonomy" id="1618572"/>
    <lineage>
        <taxon>Bacteria</taxon>
        <taxon>Candidatus Woeseibacteriota</taxon>
    </lineage>
</organism>
<dbReference type="GO" id="GO:0016779">
    <property type="term" value="F:nucleotidyltransferase activity"/>
    <property type="evidence" value="ECO:0007669"/>
    <property type="project" value="UniProtKB-KW"/>
</dbReference>
<evidence type="ECO:0000313" key="4">
    <source>
        <dbReference type="EMBL" id="KKQ92522.1"/>
    </source>
</evidence>
<evidence type="ECO:0000259" key="3">
    <source>
        <dbReference type="Pfam" id="PF01467"/>
    </source>
</evidence>
<keyword evidence="1 4" id="KW-0808">Transferase</keyword>
<protein>
    <submittedName>
        <fullName evidence="4">Glycerol-3-phosphate cytidyltransferase TagD</fullName>
    </submittedName>
</protein>
<proteinExistence type="predicted"/>
<dbReference type="InterPro" id="IPR004821">
    <property type="entry name" value="Cyt_trans-like"/>
</dbReference>
<keyword evidence="2" id="KW-0548">Nucleotidyltransferase</keyword>
<dbReference type="InterPro" id="IPR050385">
    <property type="entry name" value="Archaeal_FAD_synthase"/>
</dbReference>
<dbReference type="PANTHER" id="PTHR43793:SF1">
    <property type="entry name" value="FAD SYNTHASE"/>
    <property type="match status" value="1"/>
</dbReference>
<evidence type="ECO:0000256" key="1">
    <source>
        <dbReference type="ARBA" id="ARBA00022679"/>
    </source>
</evidence>
<dbReference type="EMBL" id="LBVU01000002">
    <property type="protein sequence ID" value="KKQ92522.1"/>
    <property type="molecule type" value="Genomic_DNA"/>
</dbReference>
<dbReference type="NCBIfam" id="TIGR00125">
    <property type="entry name" value="cyt_tran_rel"/>
    <property type="match status" value="1"/>
</dbReference>
<dbReference type="Gene3D" id="3.40.50.620">
    <property type="entry name" value="HUPs"/>
    <property type="match status" value="1"/>
</dbReference>
<accession>A0A0G0LN75</accession>
<dbReference type="STRING" id="1618572.UT17_C0002G0185"/>
<dbReference type="AlphaFoldDB" id="A0A0G0LN75"/>
<evidence type="ECO:0000256" key="2">
    <source>
        <dbReference type="ARBA" id="ARBA00022695"/>
    </source>
</evidence>
<sequence length="146" mass="16595">MYNFSMKKKVLVGGCFDILHYGHIHFLKNARALGDYLVIALESDKNIKRIKGSFRPIHDQDKRREILESLNFVDEVIILKDEMQDSDYFELVDRVRPCTIAVTSGDSMIEKKKAHAAKVGAKVIEIPKIESASTSKITKLLELETS</sequence>
<feature type="domain" description="Cytidyltransferase-like" evidence="3">
    <location>
        <begin position="11"/>
        <end position="110"/>
    </location>
</feature>
<name>A0A0G0LN75_9BACT</name>
<reference evidence="4 5" key="1">
    <citation type="journal article" date="2015" name="Nature">
        <title>rRNA introns, odd ribosomes, and small enigmatic genomes across a large radiation of phyla.</title>
        <authorList>
            <person name="Brown C.T."/>
            <person name="Hug L.A."/>
            <person name="Thomas B.C."/>
            <person name="Sharon I."/>
            <person name="Castelle C.J."/>
            <person name="Singh A."/>
            <person name="Wilkins M.J."/>
            <person name="Williams K.H."/>
            <person name="Banfield J.F."/>
        </authorList>
    </citation>
    <scope>NUCLEOTIDE SEQUENCE [LARGE SCALE GENOMIC DNA]</scope>
</reference>
<dbReference type="PANTHER" id="PTHR43793">
    <property type="entry name" value="FAD SYNTHASE"/>
    <property type="match status" value="1"/>
</dbReference>
<comment type="caution">
    <text evidence="4">The sequence shown here is derived from an EMBL/GenBank/DDBJ whole genome shotgun (WGS) entry which is preliminary data.</text>
</comment>